<dbReference type="InterPro" id="IPR058625">
    <property type="entry name" value="MdtA-like_BSH"/>
</dbReference>
<dbReference type="PANTHER" id="PTHR30469:SF33">
    <property type="entry name" value="SLR1207 PROTEIN"/>
    <property type="match status" value="1"/>
</dbReference>
<dbReference type="NCBIfam" id="TIGR01730">
    <property type="entry name" value="RND_mfp"/>
    <property type="match status" value="1"/>
</dbReference>
<proteinExistence type="inferred from homology"/>
<dbReference type="AlphaFoldDB" id="A0A069RMT7"/>
<dbReference type="InterPro" id="IPR006143">
    <property type="entry name" value="RND_pump_MFP"/>
</dbReference>
<evidence type="ECO:0000313" key="4">
    <source>
        <dbReference type="EMBL" id="KDR95497.1"/>
    </source>
</evidence>
<dbReference type="Gene3D" id="1.10.287.470">
    <property type="entry name" value="Helix hairpin bin"/>
    <property type="match status" value="1"/>
</dbReference>
<sequence length="379" mass="40900">MKNIIKDRSKIIACAVIAGIVIFTGMGMSKTHGGPKDAKSDSMEIKNAADQVPVTVASAKQGSISDEIYTIGQAAPSSTYNVNAKASGEVSRVYFEVGDEVRKGDILFTVDMDSLNIDRDKNLAQLSNGVEQAKMAYDNALKVHTDKKKLFESGAVSDYDLDNSRINSENAKISYENALKNLNSTSSSYSEQTENYVIKSPVSGIVTQRSVDEGMFASSQNGFTIIVKDSMVIEASIASKYVNSVKPGQEVEIYVNTLYRTYSGEVASVSYTAKKGSYPVEISISDDDKRIQPGMYAEISIKTGSKEDAVLIPKSAVISEGPQDYVYVVDDSSAARRTPVEMGISNEGIVEIARGISAGDKVVVEGKEFLDDGKLVMVQ</sequence>
<protein>
    <submittedName>
        <fullName evidence="4">Efflux transporter, RND family, MFP subunit</fullName>
    </submittedName>
</protein>
<dbReference type="EMBL" id="JJMM01000010">
    <property type="protein sequence ID" value="KDR95497.1"/>
    <property type="molecule type" value="Genomic_DNA"/>
</dbReference>
<dbReference type="eggNOG" id="COG0845">
    <property type="taxonomic scope" value="Bacteria"/>
</dbReference>
<evidence type="ECO:0000313" key="5">
    <source>
        <dbReference type="Proteomes" id="UP000027946"/>
    </source>
</evidence>
<dbReference type="Gene3D" id="2.40.30.170">
    <property type="match status" value="1"/>
</dbReference>
<evidence type="ECO:0000259" key="2">
    <source>
        <dbReference type="Pfam" id="PF25917"/>
    </source>
</evidence>
<keyword evidence="5" id="KW-1185">Reference proteome</keyword>
<accession>A0A069RMT7</accession>
<dbReference type="Pfam" id="PF25989">
    <property type="entry name" value="YknX_C"/>
    <property type="match status" value="1"/>
</dbReference>
<feature type="domain" description="Multidrug resistance protein MdtA-like barrel-sandwich hybrid" evidence="2">
    <location>
        <begin position="81"/>
        <end position="227"/>
    </location>
</feature>
<dbReference type="Gene3D" id="2.40.50.100">
    <property type="match status" value="1"/>
</dbReference>
<dbReference type="STRING" id="1121324.CLIT_10c02240"/>
<dbReference type="PANTHER" id="PTHR30469">
    <property type="entry name" value="MULTIDRUG RESISTANCE PROTEIN MDTA"/>
    <property type="match status" value="1"/>
</dbReference>
<dbReference type="OrthoDB" id="1859821at2"/>
<comment type="caution">
    <text evidence="4">The sequence shown here is derived from an EMBL/GenBank/DDBJ whole genome shotgun (WGS) entry which is preliminary data.</text>
</comment>
<evidence type="ECO:0000259" key="3">
    <source>
        <dbReference type="Pfam" id="PF25989"/>
    </source>
</evidence>
<evidence type="ECO:0000256" key="1">
    <source>
        <dbReference type="ARBA" id="ARBA00009477"/>
    </source>
</evidence>
<dbReference type="Pfam" id="PF25917">
    <property type="entry name" value="BSH_RND"/>
    <property type="match status" value="1"/>
</dbReference>
<dbReference type="GO" id="GO:0015562">
    <property type="term" value="F:efflux transmembrane transporter activity"/>
    <property type="evidence" value="ECO:0007669"/>
    <property type="project" value="TreeGrafter"/>
</dbReference>
<dbReference type="InterPro" id="IPR058637">
    <property type="entry name" value="YknX-like_C"/>
</dbReference>
<dbReference type="SUPFAM" id="SSF111369">
    <property type="entry name" value="HlyD-like secretion proteins"/>
    <property type="match status" value="1"/>
</dbReference>
<dbReference type="Proteomes" id="UP000027946">
    <property type="component" value="Unassembled WGS sequence"/>
</dbReference>
<comment type="similarity">
    <text evidence="1">Belongs to the membrane fusion protein (MFP) (TC 8.A.1) family.</text>
</comment>
<reference evidence="4 5" key="1">
    <citation type="submission" date="2014-03" db="EMBL/GenBank/DDBJ databases">
        <title>Genome sequence of Clostridium litorale W6, DSM 5388.</title>
        <authorList>
            <person name="Poehlein A."/>
            <person name="Jagirdar A."/>
            <person name="Khonsari B."/>
            <person name="Chibani C.M."/>
            <person name="Gutierrez Gutierrez D.A."/>
            <person name="Davydova E."/>
            <person name="Alghaithi H.S."/>
            <person name="Nair K.P."/>
            <person name="Dhamotharan K."/>
            <person name="Chandran L."/>
            <person name="G W."/>
            <person name="Daniel R."/>
        </authorList>
    </citation>
    <scope>NUCLEOTIDE SEQUENCE [LARGE SCALE GENOMIC DNA]</scope>
    <source>
        <strain evidence="4 5">W6</strain>
    </source>
</reference>
<feature type="domain" description="YknX-like C-terminal permuted SH3-like" evidence="3">
    <location>
        <begin position="311"/>
        <end position="377"/>
    </location>
</feature>
<organism evidence="4 5">
    <name type="scientific">Peptoclostridium litorale DSM 5388</name>
    <dbReference type="NCBI Taxonomy" id="1121324"/>
    <lineage>
        <taxon>Bacteria</taxon>
        <taxon>Bacillati</taxon>
        <taxon>Bacillota</taxon>
        <taxon>Clostridia</taxon>
        <taxon>Peptostreptococcales</taxon>
        <taxon>Peptoclostridiaceae</taxon>
        <taxon>Peptoclostridium</taxon>
    </lineage>
</organism>
<name>A0A069RMT7_PEPLI</name>
<dbReference type="GO" id="GO:1990281">
    <property type="term" value="C:efflux pump complex"/>
    <property type="evidence" value="ECO:0007669"/>
    <property type="project" value="TreeGrafter"/>
</dbReference>
<dbReference type="RefSeq" id="WP_038263785.1">
    <property type="nucleotide sequence ID" value="NZ_FSRH01000010.1"/>
</dbReference>
<dbReference type="Gene3D" id="2.40.420.20">
    <property type="match status" value="1"/>
</dbReference>
<gene>
    <name evidence="4" type="ORF">CLIT_10c02240</name>
</gene>